<sequence>MPGAKAKVSQMATRPKYYAVRKGRNPGIYTTWKDCSHQVHGYIGNQFKSFSSRAEAEQYLRGVSAMSKPLSKKAKSPKLVKVKRSRSHLPKLTQPTSTAEVLDMKVVPKDQAGDVYQVEYDGASKKNPGPAGAGALVRRPDGSVVCELREGIGSATNNVAEYRAFILGLKGALDRGIYRVRVQGDSKLVCEQVLGRWKVNQPTLATLCKEAQSLIQHFSEFSIQHVDRELNSAADQLANEAVLLPESKFVSSFDRIEARDRMVAAEAATLGDGCWRRDRERKTYGIFDFAECSKLRLACRSYYINFRSSNVIGAERLRSLFSPYKGTRVNLLAARPRVTNTSWILTRRCFANMAIRLRL</sequence>
<dbReference type="KEGG" id="ppp:112294338"/>
<dbReference type="SUPFAM" id="SSF53098">
    <property type="entry name" value="Ribonuclease H-like"/>
    <property type="match status" value="1"/>
</dbReference>
<dbReference type="InterPro" id="IPR011320">
    <property type="entry name" value="RNase_H1_N"/>
</dbReference>
<dbReference type="Proteomes" id="UP000006727">
    <property type="component" value="Chromosome 2"/>
</dbReference>
<keyword evidence="7" id="KW-0479">Metal-binding</keyword>
<feature type="domain" description="RNase H type-1" evidence="11">
    <location>
        <begin position="112"/>
        <end position="243"/>
    </location>
</feature>
<dbReference type="PROSITE" id="PS50879">
    <property type="entry name" value="RNASE_H_1"/>
    <property type="match status" value="1"/>
</dbReference>
<reference evidence="12 14" key="2">
    <citation type="journal article" date="2018" name="Plant J.">
        <title>The Physcomitrella patens chromosome-scale assembly reveals moss genome structure and evolution.</title>
        <authorList>
            <person name="Lang D."/>
            <person name="Ullrich K.K."/>
            <person name="Murat F."/>
            <person name="Fuchs J."/>
            <person name="Jenkins J."/>
            <person name="Haas F.B."/>
            <person name="Piednoel M."/>
            <person name="Gundlach H."/>
            <person name="Van Bel M."/>
            <person name="Meyberg R."/>
            <person name="Vives C."/>
            <person name="Morata J."/>
            <person name="Symeonidi A."/>
            <person name="Hiss M."/>
            <person name="Muchero W."/>
            <person name="Kamisugi Y."/>
            <person name="Saleh O."/>
            <person name="Blanc G."/>
            <person name="Decker E.L."/>
            <person name="van Gessel N."/>
            <person name="Grimwood J."/>
            <person name="Hayes R.D."/>
            <person name="Graham S.W."/>
            <person name="Gunter L.E."/>
            <person name="McDaniel S.F."/>
            <person name="Hoernstein S.N.W."/>
            <person name="Larsson A."/>
            <person name="Li F.W."/>
            <person name="Perroud P.F."/>
            <person name="Phillips J."/>
            <person name="Ranjan P."/>
            <person name="Rokshar D.S."/>
            <person name="Rothfels C.J."/>
            <person name="Schneider L."/>
            <person name="Shu S."/>
            <person name="Stevenson D.W."/>
            <person name="Thummler F."/>
            <person name="Tillich M."/>
            <person name="Villarreal Aguilar J.C."/>
            <person name="Widiez T."/>
            <person name="Wong G.K."/>
            <person name="Wymore A."/>
            <person name="Zhang Y."/>
            <person name="Zimmer A.D."/>
            <person name="Quatrano R.S."/>
            <person name="Mayer K.F.X."/>
            <person name="Goodstein D."/>
            <person name="Casacuberta J.M."/>
            <person name="Vandepoele K."/>
            <person name="Reski R."/>
            <person name="Cuming A.C."/>
            <person name="Tuskan G.A."/>
            <person name="Maumus F."/>
            <person name="Salse J."/>
            <person name="Schmutz J."/>
            <person name="Rensing S.A."/>
        </authorList>
    </citation>
    <scope>NUCLEOTIDE SEQUENCE [LARGE SCALE GENOMIC DNA]</scope>
    <source>
        <strain evidence="13 14">cv. Gransden 2004</strain>
    </source>
</reference>
<evidence type="ECO:0000256" key="9">
    <source>
        <dbReference type="ARBA" id="ARBA00022801"/>
    </source>
</evidence>
<dbReference type="InterPro" id="IPR012337">
    <property type="entry name" value="RNaseH-like_sf"/>
</dbReference>
<comment type="function">
    <text evidence="2">Endonuclease that specifically degrades the RNA of RNA-DNA hybrids.</text>
</comment>
<dbReference type="InterPro" id="IPR009027">
    <property type="entry name" value="Ribosomal_bL9/RNase_H1_N"/>
</dbReference>
<organism evidence="12">
    <name type="scientific">Physcomitrium patens</name>
    <name type="common">Spreading-leaved earth moss</name>
    <name type="synonym">Physcomitrella patens</name>
    <dbReference type="NCBI Taxonomy" id="3218"/>
    <lineage>
        <taxon>Eukaryota</taxon>
        <taxon>Viridiplantae</taxon>
        <taxon>Streptophyta</taxon>
        <taxon>Embryophyta</taxon>
        <taxon>Bryophyta</taxon>
        <taxon>Bryophytina</taxon>
        <taxon>Bryopsida</taxon>
        <taxon>Funariidae</taxon>
        <taxon>Funariales</taxon>
        <taxon>Funariaceae</taxon>
        <taxon>Physcomitrium</taxon>
    </lineage>
</organism>
<dbReference type="FunCoup" id="A0A2K1L2Y2">
    <property type="interactions" value="215"/>
</dbReference>
<keyword evidence="10" id="KW-0460">Magnesium</keyword>
<dbReference type="PaxDb" id="3218-PP1S119_86V6.1"/>
<evidence type="ECO:0000256" key="2">
    <source>
        <dbReference type="ARBA" id="ARBA00004065"/>
    </source>
</evidence>
<evidence type="ECO:0000259" key="11">
    <source>
        <dbReference type="PROSITE" id="PS50879"/>
    </source>
</evidence>
<dbReference type="EMBL" id="ABEU02000002">
    <property type="protein sequence ID" value="PNR60390.1"/>
    <property type="molecule type" value="Genomic_DNA"/>
</dbReference>
<dbReference type="SUPFAM" id="SSF55658">
    <property type="entry name" value="L9 N-domain-like"/>
    <property type="match status" value="1"/>
</dbReference>
<evidence type="ECO:0000313" key="12">
    <source>
        <dbReference type="EMBL" id="PNR60390.1"/>
    </source>
</evidence>
<evidence type="ECO:0000256" key="3">
    <source>
        <dbReference type="ARBA" id="ARBA00005300"/>
    </source>
</evidence>
<evidence type="ECO:0000256" key="7">
    <source>
        <dbReference type="ARBA" id="ARBA00022723"/>
    </source>
</evidence>
<keyword evidence="6" id="KW-0540">Nuclease</keyword>
<dbReference type="GeneID" id="112294338"/>
<dbReference type="InterPro" id="IPR002156">
    <property type="entry name" value="RNaseH_domain"/>
</dbReference>
<dbReference type="AlphaFoldDB" id="A0A2K1L2Y2"/>
<dbReference type="PANTHER" id="PTHR46387:SF2">
    <property type="entry name" value="RIBONUCLEASE HI"/>
    <property type="match status" value="1"/>
</dbReference>
<comment type="similarity">
    <text evidence="3">Belongs to the RNase H family.</text>
</comment>
<name>A0A2K1L2Y2_PHYPA</name>
<dbReference type="RefSeq" id="XP_024400420.1">
    <property type="nucleotide sequence ID" value="XM_024544652.2"/>
</dbReference>
<dbReference type="GO" id="GO:0004523">
    <property type="term" value="F:RNA-DNA hybrid ribonuclease activity"/>
    <property type="evidence" value="ECO:0007669"/>
    <property type="project" value="UniProtKB-EC"/>
</dbReference>
<dbReference type="GO" id="GO:0003676">
    <property type="term" value="F:nucleic acid binding"/>
    <property type="evidence" value="ECO:0007669"/>
    <property type="project" value="InterPro"/>
</dbReference>
<dbReference type="Gene3D" id="3.30.420.10">
    <property type="entry name" value="Ribonuclease H-like superfamily/Ribonuclease H"/>
    <property type="match status" value="1"/>
</dbReference>
<reference evidence="13" key="3">
    <citation type="submission" date="2020-12" db="UniProtKB">
        <authorList>
            <consortium name="EnsemblPlants"/>
        </authorList>
    </citation>
    <scope>IDENTIFICATION</scope>
</reference>
<keyword evidence="9" id="KW-0378">Hydrolase</keyword>
<reference evidence="12 14" key="1">
    <citation type="journal article" date="2008" name="Science">
        <title>The Physcomitrella genome reveals evolutionary insights into the conquest of land by plants.</title>
        <authorList>
            <person name="Rensing S."/>
            <person name="Lang D."/>
            <person name="Zimmer A."/>
            <person name="Terry A."/>
            <person name="Salamov A."/>
            <person name="Shapiro H."/>
            <person name="Nishiyama T."/>
            <person name="Perroud P.-F."/>
            <person name="Lindquist E."/>
            <person name="Kamisugi Y."/>
            <person name="Tanahashi T."/>
            <person name="Sakakibara K."/>
            <person name="Fujita T."/>
            <person name="Oishi K."/>
            <person name="Shin-I T."/>
            <person name="Kuroki Y."/>
            <person name="Toyoda A."/>
            <person name="Suzuki Y."/>
            <person name="Hashimoto A."/>
            <person name="Yamaguchi K."/>
            <person name="Sugano A."/>
            <person name="Kohara Y."/>
            <person name="Fujiyama A."/>
            <person name="Anterola A."/>
            <person name="Aoki S."/>
            <person name="Ashton N."/>
            <person name="Barbazuk W.B."/>
            <person name="Barker E."/>
            <person name="Bennetzen J."/>
            <person name="Bezanilla M."/>
            <person name="Blankenship R."/>
            <person name="Cho S.H."/>
            <person name="Dutcher S."/>
            <person name="Estelle M."/>
            <person name="Fawcett J.A."/>
            <person name="Gundlach H."/>
            <person name="Hanada K."/>
            <person name="Heyl A."/>
            <person name="Hicks K.A."/>
            <person name="Hugh J."/>
            <person name="Lohr M."/>
            <person name="Mayer K."/>
            <person name="Melkozernov A."/>
            <person name="Murata T."/>
            <person name="Nelson D."/>
            <person name="Pils B."/>
            <person name="Prigge M."/>
            <person name="Reiss B."/>
            <person name="Renner T."/>
            <person name="Rombauts S."/>
            <person name="Rushton P."/>
            <person name="Sanderfoot A."/>
            <person name="Schween G."/>
            <person name="Shiu S.-H."/>
            <person name="Stueber K."/>
            <person name="Theodoulou F.L."/>
            <person name="Tu H."/>
            <person name="Van de Peer Y."/>
            <person name="Verrier P.J."/>
            <person name="Waters E."/>
            <person name="Wood A."/>
            <person name="Yang L."/>
            <person name="Cove D."/>
            <person name="Cuming A."/>
            <person name="Hasebe M."/>
            <person name="Lucas S."/>
            <person name="Mishler D.B."/>
            <person name="Reski R."/>
            <person name="Grigoriev I."/>
            <person name="Quatrano R.S."/>
            <person name="Boore J.L."/>
        </authorList>
    </citation>
    <scope>NUCLEOTIDE SEQUENCE [LARGE SCALE GENOMIC DNA]</scope>
    <source>
        <strain evidence="13 14">cv. Gransden 2004</strain>
    </source>
</reference>
<dbReference type="CDD" id="cd09279">
    <property type="entry name" value="RNase_HI_like"/>
    <property type="match status" value="1"/>
</dbReference>
<evidence type="ECO:0000256" key="5">
    <source>
        <dbReference type="ARBA" id="ARBA00017721"/>
    </source>
</evidence>
<dbReference type="Gene3D" id="3.40.970.10">
    <property type="entry name" value="Ribonuclease H1, N-terminal domain"/>
    <property type="match status" value="1"/>
</dbReference>
<dbReference type="OrthoDB" id="2016287at2759"/>
<dbReference type="InterPro" id="IPR037056">
    <property type="entry name" value="RNase_H1_N_sf"/>
</dbReference>
<dbReference type="GO" id="GO:0046872">
    <property type="term" value="F:metal ion binding"/>
    <property type="evidence" value="ECO:0007669"/>
    <property type="project" value="UniProtKB-KW"/>
</dbReference>
<protein>
    <recommendedName>
        <fullName evidence="5">Ribonuclease H</fullName>
        <ecNumber evidence="4">3.1.26.4</ecNumber>
    </recommendedName>
</protein>
<dbReference type="Gramene" id="Pp3c2_25170V3.1">
    <property type="protein sequence ID" value="Pp3c2_25170V3.1"/>
    <property type="gene ID" value="Pp3c2_25170"/>
</dbReference>
<dbReference type="Pfam" id="PF13456">
    <property type="entry name" value="RVT_3"/>
    <property type="match status" value="1"/>
</dbReference>
<proteinExistence type="inferred from homology"/>
<dbReference type="PANTHER" id="PTHR46387">
    <property type="entry name" value="POLYNUCLEOTIDYL TRANSFERASE, RIBONUCLEASE H-LIKE SUPERFAMILY PROTEIN"/>
    <property type="match status" value="1"/>
</dbReference>
<comment type="cofactor">
    <cofactor evidence="1">
        <name>Mg(2+)</name>
        <dbReference type="ChEBI" id="CHEBI:18420"/>
    </cofactor>
</comment>
<dbReference type="FunFam" id="3.40.970.10:FF:000002">
    <property type="entry name" value="Ribonuclease H"/>
    <property type="match status" value="1"/>
</dbReference>
<dbReference type="Pfam" id="PF01693">
    <property type="entry name" value="Cauli_VI"/>
    <property type="match status" value="1"/>
</dbReference>
<evidence type="ECO:0000256" key="10">
    <source>
        <dbReference type="ARBA" id="ARBA00022842"/>
    </source>
</evidence>
<evidence type="ECO:0000313" key="14">
    <source>
        <dbReference type="Proteomes" id="UP000006727"/>
    </source>
</evidence>
<dbReference type="OMA" id="PQTACKE"/>
<keyword evidence="8" id="KW-0255">Endonuclease</keyword>
<evidence type="ECO:0000256" key="4">
    <source>
        <dbReference type="ARBA" id="ARBA00012180"/>
    </source>
</evidence>
<evidence type="ECO:0000256" key="8">
    <source>
        <dbReference type="ARBA" id="ARBA00022759"/>
    </source>
</evidence>
<evidence type="ECO:0000256" key="6">
    <source>
        <dbReference type="ARBA" id="ARBA00022722"/>
    </source>
</evidence>
<dbReference type="FunFam" id="3.30.420.10:FF:000076">
    <property type="entry name" value="RBR-type E3 ubiquitin transferase"/>
    <property type="match status" value="1"/>
</dbReference>
<gene>
    <name evidence="13" type="primary">LOC112294338</name>
    <name evidence="12" type="ORF">PHYPA_003183</name>
</gene>
<dbReference type="InterPro" id="IPR036397">
    <property type="entry name" value="RNaseH_sf"/>
</dbReference>
<accession>A0A2K1L2Y2</accession>
<evidence type="ECO:0000256" key="1">
    <source>
        <dbReference type="ARBA" id="ARBA00001946"/>
    </source>
</evidence>
<evidence type="ECO:0000313" key="13">
    <source>
        <dbReference type="EnsemblPlants" id="Pp3c2_25170V3.1"/>
    </source>
</evidence>
<dbReference type="EC" id="3.1.26.4" evidence="4"/>
<dbReference type="STRING" id="3218.A0A2K1L2Y2"/>
<dbReference type="EnsemblPlants" id="Pp3c2_25170V3.1">
    <property type="protein sequence ID" value="Pp3c2_25170V3.1"/>
    <property type="gene ID" value="Pp3c2_25170"/>
</dbReference>
<keyword evidence="14" id="KW-1185">Reference proteome</keyword>